<reference evidence="2" key="1">
    <citation type="journal article" date="2019" name="Int. J. Syst. Evol. Microbiol.">
        <title>The Global Catalogue of Microorganisms (GCM) 10K type strain sequencing project: providing services to taxonomists for standard genome sequencing and annotation.</title>
        <authorList>
            <consortium name="The Broad Institute Genomics Platform"/>
            <consortium name="The Broad Institute Genome Sequencing Center for Infectious Disease"/>
            <person name="Wu L."/>
            <person name="Ma J."/>
        </authorList>
    </citation>
    <scope>NUCLEOTIDE SEQUENCE [LARGE SCALE GENOMIC DNA]</scope>
    <source>
        <strain evidence="2">JCM 18961</strain>
    </source>
</reference>
<dbReference type="EMBL" id="BAABLO010000004">
    <property type="protein sequence ID" value="GAA4719017.1"/>
    <property type="molecule type" value="Genomic_DNA"/>
</dbReference>
<accession>A0ABP8Y1V8</accession>
<proteinExistence type="predicted"/>
<dbReference type="RefSeq" id="WP_345502285.1">
    <property type="nucleotide sequence ID" value="NZ_BAABLO010000004.1"/>
</dbReference>
<organism evidence="1 2">
    <name type="scientific">Pedococcus ginsenosidimutans</name>
    <dbReference type="NCBI Taxonomy" id="490570"/>
    <lineage>
        <taxon>Bacteria</taxon>
        <taxon>Bacillati</taxon>
        <taxon>Actinomycetota</taxon>
        <taxon>Actinomycetes</taxon>
        <taxon>Micrococcales</taxon>
        <taxon>Intrasporangiaceae</taxon>
        <taxon>Pedococcus</taxon>
    </lineage>
</organism>
<keyword evidence="2" id="KW-1185">Reference proteome</keyword>
<gene>
    <name evidence="1" type="ORF">GCM10025782_15410</name>
</gene>
<dbReference type="InterPro" id="IPR022536">
    <property type="entry name" value="EspC"/>
</dbReference>
<evidence type="ECO:0000313" key="2">
    <source>
        <dbReference type="Proteomes" id="UP001500556"/>
    </source>
</evidence>
<sequence length="98" mass="10689">MAIDVDTDTLREHAKSVDFLADDLQRCSSATGTTLGGDDFGKIVGWLAETFTGQRTAHHETLGALQQEFAAAAEALRSVARQYDQDDESVSFTMKDAY</sequence>
<dbReference type="Pfam" id="PF10824">
    <property type="entry name" value="T7SS_ESX_EspC"/>
    <property type="match status" value="1"/>
</dbReference>
<comment type="caution">
    <text evidence="1">The sequence shown here is derived from an EMBL/GenBank/DDBJ whole genome shotgun (WGS) entry which is preliminary data.</text>
</comment>
<dbReference type="Proteomes" id="UP001500556">
    <property type="component" value="Unassembled WGS sequence"/>
</dbReference>
<evidence type="ECO:0000313" key="1">
    <source>
        <dbReference type="EMBL" id="GAA4719017.1"/>
    </source>
</evidence>
<dbReference type="Gene3D" id="1.10.287.1060">
    <property type="entry name" value="ESAT-6-like"/>
    <property type="match status" value="1"/>
</dbReference>
<evidence type="ECO:0008006" key="3">
    <source>
        <dbReference type="Google" id="ProtNLM"/>
    </source>
</evidence>
<name>A0ABP8Y1V8_9MICO</name>
<protein>
    <recommendedName>
        <fullName evidence="3">ESAT-6-like protein</fullName>
    </recommendedName>
</protein>